<name>A0AAV2DRF1_9ROSI</name>
<dbReference type="Proteomes" id="UP001497516">
    <property type="component" value="Chromosome 3"/>
</dbReference>
<reference evidence="2 3" key="1">
    <citation type="submission" date="2024-04" db="EMBL/GenBank/DDBJ databases">
        <authorList>
            <person name="Fracassetti M."/>
        </authorList>
    </citation>
    <scope>NUCLEOTIDE SEQUENCE [LARGE SCALE GENOMIC DNA]</scope>
</reference>
<dbReference type="PANTHER" id="PTHR35282:SF2">
    <property type="entry name" value="F5D14.24 PROTEIN"/>
    <property type="match status" value="1"/>
</dbReference>
<gene>
    <name evidence="2" type="ORF">LTRI10_LOCUS17875</name>
</gene>
<evidence type="ECO:0000256" key="1">
    <source>
        <dbReference type="SAM" id="MobiDB-lite"/>
    </source>
</evidence>
<organism evidence="2 3">
    <name type="scientific">Linum trigynum</name>
    <dbReference type="NCBI Taxonomy" id="586398"/>
    <lineage>
        <taxon>Eukaryota</taxon>
        <taxon>Viridiplantae</taxon>
        <taxon>Streptophyta</taxon>
        <taxon>Embryophyta</taxon>
        <taxon>Tracheophyta</taxon>
        <taxon>Spermatophyta</taxon>
        <taxon>Magnoliopsida</taxon>
        <taxon>eudicotyledons</taxon>
        <taxon>Gunneridae</taxon>
        <taxon>Pentapetalae</taxon>
        <taxon>rosids</taxon>
        <taxon>fabids</taxon>
        <taxon>Malpighiales</taxon>
        <taxon>Linaceae</taxon>
        <taxon>Linum</taxon>
    </lineage>
</organism>
<dbReference type="Pfam" id="PF21737">
    <property type="entry name" value="DUF6865"/>
    <property type="match status" value="1"/>
</dbReference>
<proteinExistence type="predicted"/>
<dbReference type="PANTHER" id="PTHR35282">
    <property type="entry name" value="F5D14.24 PROTEIN"/>
    <property type="match status" value="1"/>
</dbReference>
<evidence type="ECO:0000313" key="2">
    <source>
        <dbReference type="EMBL" id="CAL1376125.1"/>
    </source>
</evidence>
<keyword evidence="3" id="KW-1185">Reference proteome</keyword>
<evidence type="ECO:0000313" key="3">
    <source>
        <dbReference type="Proteomes" id="UP001497516"/>
    </source>
</evidence>
<dbReference type="InterPro" id="IPR049198">
    <property type="entry name" value="DUF6865"/>
</dbReference>
<feature type="region of interest" description="Disordered" evidence="1">
    <location>
        <begin position="39"/>
        <end position="67"/>
    </location>
</feature>
<dbReference type="AlphaFoldDB" id="A0AAV2DRF1"/>
<protein>
    <submittedName>
        <fullName evidence="2">Uncharacterized protein</fullName>
    </submittedName>
</protein>
<dbReference type="EMBL" id="OZ034816">
    <property type="protein sequence ID" value="CAL1376125.1"/>
    <property type="molecule type" value="Genomic_DNA"/>
</dbReference>
<accession>A0AAV2DRF1</accession>
<feature type="compositionally biased region" description="Polar residues" evidence="1">
    <location>
        <begin position="41"/>
        <end position="57"/>
    </location>
</feature>
<sequence>MIQERIRDYMDTEVPCKEVSEEVARESLIAISYSVPDKDLNNSYADTDSEALSSSNKDGVAADMSNGGGVEKYMSELISISDYQSPDSPATSPRRRA</sequence>